<dbReference type="AlphaFoldDB" id="A0A0V0RCV9"/>
<evidence type="ECO:0000313" key="2">
    <source>
        <dbReference type="Proteomes" id="UP000054630"/>
    </source>
</evidence>
<dbReference type="EMBL" id="JYDL01000518">
    <property type="protein sequence ID" value="KRX12315.1"/>
    <property type="molecule type" value="Genomic_DNA"/>
</dbReference>
<organism evidence="1 2">
    <name type="scientific">Trichinella nelsoni</name>
    <dbReference type="NCBI Taxonomy" id="6336"/>
    <lineage>
        <taxon>Eukaryota</taxon>
        <taxon>Metazoa</taxon>
        <taxon>Ecdysozoa</taxon>
        <taxon>Nematoda</taxon>
        <taxon>Enoplea</taxon>
        <taxon>Dorylaimia</taxon>
        <taxon>Trichinellida</taxon>
        <taxon>Trichinellidae</taxon>
        <taxon>Trichinella</taxon>
    </lineage>
</organism>
<proteinExistence type="predicted"/>
<accession>A0A0V0RCV9</accession>
<dbReference type="Proteomes" id="UP000054630">
    <property type="component" value="Unassembled WGS sequence"/>
</dbReference>
<dbReference type="OrthoDB" id="10406173at2759"/>
<name>A0A0V0RCV9_9BILA</name>
<comment type="caution">
    <text evidence="1">The sequence shown here is derived from an EMBL/GenBank/DDBJ whole genome shotgun (WGS) entry which is preliminary data.</text>
</comment>
<keyword evidence="2" id="KW-1185">Reference proteome</keyword>
<protein>
    <submittedName>
        <fullName evidence="1">Uncharacterized protein</fullName>
    </submittedName>
</protein>
<reference evidence="1 2" key="1">
    <citation type="submission" date="2015-01" db="EMBL/GenBank/DDBJ databases">
        <title>Evolution of Trichinella species and genotypes.</title>
        <authorList>
            <person name="Korhonen P.K."/>
            <person name="Edoardo P."/>
            <person name="Giuseppe L.R."/>
            <person name="Gasser R.B."/>
        </authorList>
    </citation>
    <scope>NUCLEOTIDE SEQUENCE [LARGE SCALE GENOMIC DNA]</scope>
    <source>
        <strain evidence="1">ISS37</strain>
    </source>
</reference>
<sequence length="105" mass="12030">MDMGNHINISILCRQRIHEVAWSLAYRRHNSQFPVESSPIDATISGIHVQGCIYGYGQPHQHIDLIALILTWCAEYEVCRFRDTTVTMVARTFLYNSITRFGVSS</sequence>
<gene>
    <name evidence="1" type="ORF">T07_7934</name>
</gene>
<evidence type="ECO:0000313" key="1">
    <source>
        <dbReference type="EMBL" id="KRX12315.1"/>
    </source>
</evidence>